<dbReference type="OMA" id="HWISQGL"/>
<dbReference type="EMBL" id="PDDY01000001">
    <property type="protein sequence ID" value="PEH43411.1"/>
    <property type="molecule type" value="Genomic_DNA"/>
</dbReference>
<protein>
    <submittedName>
        <fullName evidence="2">Maleylacetoacetate isomerase</fullName>
    </submittedName>
</protein>
<dbReference type="InterPro" id="IPR004045">
    <property type="entry name" value="Glutathione_S-Trfase_N"/>
</dbReference>
<sequence length="223" mass="24377">MSALALHGYFRSSASYRVRIALNLKGLDYTQLPVHLLRGGGEQLGEAYRRIHPDGLVPALVDGDAPPLLQSLAIVEYLDECYPEPPLLPAAAADRAYVRSVAQQIACEIHPLNNLRVLGYLKSTLGVSDEQKSAWYAHWIGNGFATLERRLAAEPRVGRFVCGDTPGLADLCLVPQVWNARRFAIALDDYPTLVGLDERAAALPAFARAEPSRQPDAEPPPSR</sequence>
<dbReference type="PANTHER" id="PTHR42673:SF21">
    <property type="entry name" value="GLUTATHIONE S-TRANSFERASE YFCF"/>
    <property type="match status" value="1"/>
</dbReference>
<dbReference type="RefSeq" id="WP_013691207.1">
    <property type="nucleotide sequence ID" value="NZ_CADEPO010000008.1"/>
</dbReference>
<dbReference type="SFLD" id="SFLDG00358">
    <property type="entry name" value="Main_(cytGST)"/>
    <property type="match status" value="1"/>
</dbReference>
<comment type="caution">
    <text evidence="2">The sequence shown here is derived from an EMBL/GenBank/DDBJ whole genome shotgun (WGS) entry which is preliminary data.</text>
</comment>
<dbReference type="InterPro" id="IPR005955">
    <property type="entry name" value="GST_Zeta"/>
</dbReference>
<comment type="similarity">
    <text evidence="1">Belongs to the GST superfamily. Zeta family.</text>
</comment>
<dbReference type="SUPFAM" id="SSF47616">
    <property type="entry name" value="GST C-terminal domain-like"/>
    <property type="match status" value="1"/>
</dbReference>
<dbReference type="Pfam" id="PF13417">
    <property type="entry name" value="GST_N_3"/>
    <property type="match status" value="1"/>
</dbReference>
<evidence type="ECO:0000256" key="1">
    <source>
        <dbReference type="ARBA" id="ARBA00010007"/>
    </source>
</evidence>
<evidence type="ECO:0000313" key="3">
    <source>
        <dbReference type="Proteomes" id="UP000220629"/>
    </source>
</evidence>
<dbReference type="Pfam" id="PF13410">
    <property type="entry name" value="GST_C_2"/>
    <property type="match status" value="1"/>
</dbReference>
<dbReference type="SUPFAM" id="SSF52833">
    <property type="entry name" value="Thioredoxin-like"/>
    <property type="match status" value="1"/>
</dbReference>
<keyword evidence="2" id="KW-0413">Isomerase</keyword>
<accession>A0A0M2Q5T9</accession>
<dbReference type="Proteomes" id="UP000220629">
    <property type="component" value="Unassembled WGS sequence"/>
</dbReference>
<dbReference type="GO" id="GO:0016034">
    <property type="term" value="F:maleylacetoacetate isomerase activity"/>
    <property type="evidence" value="ECO:0007669"/>
    <property type="project" value="TreeGrafter"/>
</dbReference>
<dbReference type="PANTHER" id="PTHR42673">
    <property type="entry name" value="MALEYLACETOACETATE ISOMERASE"/>
    <property type="match status" value="1"/>
</dbReference>
<dbReference type="AlphaFoldDB" id="A0A0M2Q5T9"/>
<dbReference type="InterPro" id="IPR040079">
    <property type="entry name" value="Glutathione_S-Trfase"/>
</dbReference>
<dbReference type="SFLD" id="SFLDS00019">
    <property type="entry name" value="Glutathione_Transferase_(cytos"/>
    <property type="match status" value="1"/>
</dbReference>
<reference evidence="3" key="1">
    <citation type="submission" date="2017-09" db="EMBL/GenBank/DDBJ databases">
        <title>FDA dAtabase for Regulatory Grade micrObial Sequences (FDA-ARGOS): Supporting development and validation of Infectious Disease Dx tests.</title>
        <authorList>
            <person name="Minogue T."/>
            <person name="Wolcott M."/>
            <person name="Wasieloski L."/>
            <person name="Aguilar W."/>
            <person name="Moore D."/>
            <person name="Tallon L."/>
            <person name="Sadzewicz L."/>
            <person name="Ott S."/>
            <person name="Zhao X."/>
            <person name="Nagaraj S."/>
            <person name="Vavikolanu K."/>
            <person name="Aluvathingal J."/>
            <person name="Nadendla S."/>
            <person name="Sichtig H."/>
        </authorList>
    </citation>
    <scope>NUCLEOTIDE SEQUENCE [LARGE SCALE GENOMIC DNA]</scope>
    <source>
        <strain evidence="3">FDAARGOS_390</strain>
    </source>
</reference>
<dbReference type="GO" id="GO:0004364">
    <property type="term" value="F:glutathione transferase activity"/>
    <property type="evidence" value="ECO:0007669"/>
    <property type="project" value="TreeGrafter"/>
</dbReference>
<dbReference type="InterPro" id="IPR036282">
    <property type="entry name" value="Glutathione-S-Trfase_C_sf"/>
</dbReference>
<gene>
    <name evidence="2" type="primary">maiA</name>
    <name evidence="2" type="ORF">CRM94_15340</name>
</gene>
<dbReference type="InterPro" id="IPR010987">
    <property type="entry name" value="Glutathione-S-Trfase_C-like"/>
</dbReference>
<dbReference type="GO" id="GO:0005737">
    <property type="term" value="C:cytoplasm"/>
    <property type="evidence" value="ECO:0007669"/>
    <property type="project" value="InterPro"/>
</dbReference>
<dbReference type="Gene3D" id="3.40.30.10">
    <property type="entry name" value="Glutaredoxin"/>
    <property type="match status" value="1"/>
</dbReference>
<dbReference type="NCBIfam" id="TIGR01262">
    <property type="entry name" value="maiA"/>
    <property type="match status" value="1"/>
</dbReference>
<organism evidence="2 3">
    <name type="scientific">Burkholderia gladioli</name>
    <name type="common">Pseudomonas marginata</name>
    <name type="synonym">Phytomonas marginata</name>
    <dbReference type="NCBI Taxonomy" id="28095"/>
    <lineage>
        <taxon>Bacteria</taxon>
        <taxon>Pseudomonadati</taxon>
        <taxon>Pseudomonadota</taxon>
        <taxon>Betaproteobacteria</taxon>
        <taxon>Burkholderiales</taxon>
        <taxon>Burkholderiaceae</taxon>
        <taxon>Burkholderia</taxon>
    </lineage>
</organism>
<dbReference type="InterPro" id="IPR034333">
    <property type="entry name" value="GST_Zeta_N"/>
</dbReference>
<dbReference type="CDD" id="cd03191">
    <property type="entry name" value="GST_C_Zeta"/>
    <property type="match status" value="1"/>
</dbReference>
<dbReference type="PROSITE" id="PS50405">
    <property type="entry name" value="GST_CTER"/>
    <property type="match status" value="1"/>
</dbReference>
<dbReference type="PROSITE" id="PS50404">
    <property type="entry name" value="GST_NTER"/>
    <property type="match status" value="1"/>
</dbReference>
<name>A0A0M2Q5T9_BURGA</name>
<dbReference type="InterPro" id="IPR034330">
    <property type="entry name" value="GST_Zeta_C"/>
</dbReference>
<proteinExistence type="inferred from homology"/>
<dbReference type="InterPro" id="IPR036249">
    <property type="entry name" value="Thioredoxin-like_sf"/>
</dbReference>
<dbReference type="GO" id="GO:0006559">
    <property type="term" value="P:L-phenylalanine catabolic process"/>
    <property type="evidence" value="ECO:0007669"/>
    <property type="project" value="TreeGrafter"/>
</dbReference>
<dbReference type="CDD" id="cd03042">
    <property type="entry name" value="GST_N_Zeta"/>
    <property type="match status" value="1"/>
</dbReference>
<evidence type="ECO:0000313" key="2">
    <source>
        <dbReference type="EMBL" id="PEH43411.1"/>
    </source>
</evidence>
<dbReference type="Gene3D" id="1.20.1050.10">
    <property type="match status" value="1"/>
</dbReference>
<dbReference type="GO" id="GO:0006749">
    <property type="term" value="P:glutathione metabolic process"/>
    <property type="evidence" value="ECO:0007669"/>
    <property type="project" value="TreeGrafter"/>
</dbReference>